<organism evidence="2 3">
    <name type="scientific">Crenobacter oryzisoli</name>
    <dbReference type="NCBI Taxonomy" id="3056844"/>
    <lineage>
        <taxon>Bacteria</taxon>
        <taxon>Pseudomonadati</taxon>
        <taxon>Pseudomonadota</taxon>
        <taxon>Betaproteobacteria</taxon>
        <taxon>Neisseriales</taxon>
        <taxon>Neisseriaceae</taxon>
        <taxon>Crenobacter</taxon>
    </lineage>
</organism>
<dbReference type="Proteomes" id="UP001168540">
    <property type="component" value="Unassembled WGS sequence"/>
</dbReference>
<proteinExistence type="predicted"/>
<gene>
    <name evidence="2" type="ORF">QU481_21115</name>
</gene>
<keyword evidence="1" id="KW-0812">Transmembrane</keyword>
<evidence type="ECO:0000256" key="1">
    <source>
        <dbReference type="SAM" id="Phobius"/>
    </source>
</evidence>
<sequence length="40" mass="4645">MDPKKIIRHVLRLRFHNDAWAGDLLVCLIGILIALLVMLY</sequence>
<dbReference type="EMBL" id="JAUEDK010000062">
    <property type="protein sequence ID" value="MDN0077337.1"/>
    <property type="molecule type" value="Genomic_DNA"/>
</dbReference>
<protein>
    <submittedName>
        <fullName evidence="2">Uncharacterized protein</fullName>
    </submittedName>
</protein>
<accession>A0ABT7XU67</accession>
<evidence type="ECO:0000313" key="2">
    <source>
        <dbReference type="EMBL" id="MDN0077337.1"/>
    </source>
</evidence>
<reference evidence="2" key="1">
    <citation type="submission" date="2023-06" db="EMBL/GenBank/DDBJ databases">
        <authorList>
            <person name="Zhang S."/>
        </authorList>
    </citation>
    <scope>NUCLEOTIDE SEQUENCE</scope>
    <source>
        <strain evidence="2">SG2303</strain>
    </source>
</reference>
<comment type="caution">
    <text evidence="2">The sequence shown here is derived from an EMBL/GenBank/DDBJ whole genome shotgun (WGS) entry which is preliminary data.</text>
</comment>
<name>A0ABT7XU67_9NEIS</name>
<evidence type="ECO:0000313" key="3">
    <source>
        <dbReference type="Proteomes" id="UP001168540"/>
    </source>
</evidence>
<keyword evidence="3" id="KW-1185">Reference proteome</keyword>
<feature type="transmembrane region" description="Helical" evidence="1">
    <location>
        <begin position="20"/>
        <end position="39"/>
    </location>
</feature>
<keyword evidence="1" id="KW-1133">Transmembrane helix</keyword>
<dbReference type="RefSeq" id="WP_289831989.1">
    <property type="nucleotide sequence ID" value="NZ_JAUEDK010000062.1"/>
</dbReference>
<keyword evidence="1" id="KW-0472">Membrane</keyword>